<dbReference type="GO" id="GO:0000062">
    <property type="term" value="F:fatty-acyl-CoA binding"/>
    <property type="evidence" value="ECO:0007669"/>
    <property type="project" value="InterPro"/>
</dbReference>
<dbReference type="InterPro" id="IPR011043">
    <property type="entry name" value="Gal_Oxase/kelch_b-propeller"/>
</dbReference>
<dbReference type="Pfam" id="PF24681">
    <property type="entry name" value="Kelch_KLHDC2_KLHL20_DRC7"/>
    <property type="match status" value="1"/>
</dbReference>
<dbReference type="Pfam" id="PF00887">
    <property type="entry name" value="ACBP"/>
    <property type="match status" value="1"/>
</dbReference>
<dbReference type="SUPFAM" id="SSF50965">
    <property type="entry name" value="Galactose oxidase, central domain"/>
    <property type="match status" value="1"/>
</dbReference>
<dbReference type="InterPro" id="IPR035984">
    <property type="entry name" value="Acyl-CoA-binding_sf"/>
</dbReference>
<keyword evidence="8" id="KW-1185">Reference proteome</keyword>
<evidence type="ECO:0000256" key="5">
    <source>
        <dbReference type="SAM" id="Coils"/>
    </source>
</evidence>
<dbReference type="InterPro" id="IPR000582">
    <property type="entry name" value="Acyl-CoA-binding_protein"/>
</dbReference>
<dbReference type="Gene3D" id="1.20.80.10">
    <property type="match status" value="1"/>
</dbReference>
<dbReference type="InterPro" id="IPR056819">
    <property type="entry name" value="ACBP4-6_C"/>
</dbReference>
<dbReference type="Gene3D" id="2.120.10.80">
    <property type="entry name" value="Kelch-type beta propeller"/>
    <property type="match status" value="2"/>
</dbReference>
<evidence type="ECO:0000313" key="8">
    <source>
        <dbReference type="Proteomes" id="UP001190700"/>
    </source>
</evidence>
<evidence type="ECO:0000256" key="4">
    <source>
        <dbReference type="ARBA" id="ARBA00023121"/>
    </source>
</evidence>
<dbReference type="CDD" id="cd21372">
    <property type="entry name" value="cwf21_CWC21-like"/>
    <property type="match status" value="1"/>
</dbReference>
<dbReference type="InterPro" id="IPR014352">
    <property type="entry name" value="FERM/acyl-CoA-bd_prot_sf"/>
</dbReference>
<evidence type="ECO:0000256" key="2">
    <source>
        <dbReference type="ARBA" id="ARBA00022441"/>
    </source>
</evidence>
<organism evidence="7 8">
    <name type="scientific">Cymbomonas tetramitiformis</name>
    <dbReference type="NCBI Taxonomy" id="36881"/>
    <lineage>
        <taxon>Eukaryota</taxon>
        <taxon>Viridiplantae</taxon>
        <taxon>Chlorophyta</taxon>
        <taxon>Pyramimonadophyceae</taxon>
        <taxon>Pyramimonadales</taxon>
        <taxon>Pyramimonadaceae</taxon>
        <taxon>Cymbomonas</taxon>
    </lineage>
</organism>
<reference evidence="7 8" key="1">
    <citation type="journal article" date="2015" name="Genome Biol. Evol.">
        <title>Comparative Genomics of a Bacterivorous Green Alga Reveals Evolutionary Causalities and Consequences of Phago-Mixotrophic Mode of Nutrition.</title>
        <authorList>
            <person name="Burns J.A."/>
            <person name="Paasch A."/>
            <person name="Narechania A."/>
            <person name="Kim E."/>
        </authorList>
    </citation>
    <scope>NUCLEOTIDE SEQUENCE [LARGE SCALE GENOMIC DNA]</scope>
    <source>
        <strain evidence="7 8">PLY_AMNH</strain>
    </source>
</reference>
<comment type="similarity">
    <text evidence="1">Belongs to the ACBP family.</text>
</comment>
<dbReference type="SUPFAM" id="SSF47027">
    <property type="entry name" value="Acyl-CoA binding protein"/>
    <property type="match status" value="1"/>
</dbReference>
<keyword evidence="2" id="KW-0880">Kelch repeat</keyword>
<proteinExistence type="inferred from homology"/>
<dbReference type="PANTHER" id="PTHR46093">
    <property type="entry name" value="ACYL-COA-BINDING DOMAIN-CONTAINING PROTEIN 5"/>
    <property type="match status" value="1"/>
</dbReference>
<evidence type="ECO:0000313" key="7">
    <source>
        <dbReference type="EMBL" id="KAK3280263.1"/>
    </source>
</evidence>
<evidence type="ECO:0000256" key="1">
    <source>
        <dbReference type="ARBA" id="ARBA00005567"/>
    </source>
</evidence>
<keyword evidence="5" id="KW-0175">Coiled coil</keyword>
<keyword evidence="4" id="KW-0446">Lipid-binding</keyword>
<sequence>MCTLPYPDRFYAAVAFAANPPPTARGVTDETRLLLYALFQQATEGPCQLPKPWSWNVVESAKWTSWKQLTNMPATEAMRLYVRTLEEENANWWQLATDDGDQDKVQAIMEAASAAAAAAVGVEVPMNGVSQVLNGDEAFGVEAFPLAGKLTALVSVPASGQWTPKEATGLLRARYDHASAVCDGRMYVVGGNSRGRFLSDVQVLDLSTFAWSRLEMEHSAHTTPSTSPPPQSSTSLPPIAGHKMVTWKGNLLICGGHTKSPSDVLGVYSLDPANQSWMRLEPTGPAPPSRGAHTATIIQGNLWIFGGEDPHRRLLNDIHVLNLEEMTWSSPKIKGDIPAPRMKHVACAVDDRYLLVYGGGSHANPRADLCLLDTETLHWSVPASEGVAPSARSGHAGAVLNGYWYISGGGDNARAIDCTAVLELRAPENGPFRWLANINSDIPGMVGEGQSVVEVAGALIAFGGYSGDYHNAVHVLKPKVPVKPAAAAVAATTSEPADNTVIEEARQQAAADLAAEKEMLAAEVASAKDVASQELQLMRRELVTAQDGQAQAVKELAEAMHQLADEQSKCLRLEVQVAELQQKLEGMAEIEKEVETIRRKEADAKAEEEKKKKGGIWSYIAGTDTAKGPLTP</sequence>
<dbReference type="PROSITE" id="PS51228">
    <property type="entry name" value="ACB_2"/>
    <property type="match status" value="1"/>
</dbReference>
<protein>
    <recommendedName>
        <fullName evidence="6">ACB domain-containing protein</fullName>
    </recommendedName>
</protein>
<dbReference type="Pfam" id="PF01344">
    <property type="entry name" value="Kelch_1"/>
    <property type="match status" value="1"/>
</dbReference>
<dbReference type="EMBL" id="LGRX02004466">
    <property type="protein sequence ID" value="KAK3280263.1"/>
    <property type="molecule type" value="Genomic_DNA"/>
</dbReference>
<name>A0AAE0LCL7_9CHLO</name>
<evidence type="ECO:0000259" key="6">
    <source>
        <dbReference type="PROSITE" id="PS51228"/>
    </source>
</evidence>
<comment type="caution">
    <text evidence="7">The sequence shown here is derived from an EMBL/GenBank/DDBJ whole genome shotgun (WGS) entry which is preliminary data.</text>
</comment>
<feature type="domain" description="ACB" evidence="6">
    <location>
        <begin position="6"/>
        <end position="94"/>
    </location>
</feature>
<dbReference type="Proteomes" id="UP001190700">
    <property type="component" value="Unassembled WGS sequence"/>
</dbReference>
<accession>A0AAE0LCL7</accession>
<dbReference type="Pfam" id="PF24922">
    <property type="entry name" value="ACBP4_C"/>
    <property type="match status" value="1"/>
</dbReference>
<keyword evidence="3" id="KW-0677">Repeat</keyword>
<gene>
    <name evidence="7" type="ORF">CYMTET_11890</name>
</gene>
<evidence type="ECO:0000256" key="3">
    <source>
        <dbReference type="ARBA" id="ARBA00022737"/>
    </source>
</evidence>
<dbReference type="AlphaFoldDB" id="A0AAE0LCL7"/>
<dbReference type="InterPro" id="IPR006652">
    <property type="entry name" value="Kelch_1"/>
</dbReference>
<dbReference type="PANTHER" id="PTHR46093:SF3">
    <property type="entry name" value="ACYL-COA-BINDING DOMAIN-CONTAINING PROTEIN 4"/>
    <property type="match status" value="1"/>
</dbReference>
<feature type="coiled-coil region" evidence="5">
    <location>
        <begin position="556"/>
        <end position="610"/>
    </location>
</feature>
<dbReference type="InterPro" id="IPR015915">
    <property type="entry name" value="Kelch-typ_b-propeller"/>
</dbReference>